<accession>G2GBA8</accession>
<name>G2GBA8_9ACTN</name>
<evidence type="ECO:0000313" key="3">
    <source>
        <dbReference type="Proteomes" id="UP000004217"/>
    </source>
</evidence>
<dbReference type="InterPro" id="IPR003018">
    <property type="entry name" value="GAF"/>
</dbReference>
<dbReference type="AlphaFoldDB" id="G2GBA8"/>
<dbReference type="Proteomes" id="UP000004217">
    <property type="component" value="Unassembled WGS sequence"/>
</dbReference>
<feature type="domain" description="GAF" evidence="1">
    <location>
        <begin position="37"/>
        <end position="169"/>
    </location>
</feature>
<dbReference type="PANTHER" id="PTHR43102">
    <property type="entry name" value="SLR1143 PROTEIN"/>
    <property type="match status" value="1"/>
</dbReference>
<dbReference type="Pfam" id="PF01590">
    <property type="entry name" value="GAF"/>
    <property type="match status" value="1"/>
</dbReference>
<evidence type="ECO:0000313" key="2">
    <source>
        <dbReference type="EMBL" id="EGX59204.1"/>
    </source>
</evidence>
<protein>
    <recommendedName>
        <fullName evidence="1">GAF domain-containing protein</fullName>
    </recommendedName>
</protein>
<reference evidence="2 3" key="1">
    <citation type="submission" date="2011-08" db="EMBL/GenBank/DDBJ databases">
        <authorList>
            <person name="Lin Y."/>
            <person name="Hao X."/>
            <person name="Johnstone L."/>
            <person name="Miller S.J."/>
            <person name="Wei G."/>
            <person name="Rensing C."/>
        </authorList>
    </citation>
    <scope>NUCLEOTIDE SEQUENCE [LARGE SCALE GENOMIC DNA]</scope>
    <source>
        <strain evidence="2 3">K42</strain>
    </source>
</reference>
<dbReference type="EMBL" id="AGBF01000035">
    <property type="protein sequence ID" value="EGX59204.1"/>
    <property type="molecule type" value="Genomic_DNA"/>
</dbReference>
<dbReference type="PANTHER" id="PTHR43102:SF2">
    <property type="entry name" value="GAF DOMAIN-CONTAINING PROTEIN"/>
    <property type="match status" value="1"/>
</dbReference>
<comment type="caution">
    <text evidence="2">The sequence shown here is derived from an EMBL/GenBank/DDBJ whole genome shotgun (WGS) entry which is preliminary data.</text>
</comment>
<organism evidence="2 3">
    <name type="scientific">Streptomyces zinciresistens K42</name>
    <dbReference type="NCBI Taxonomy" id="700597"/>
    <lineage>
        <taxon>Bacteria</taxon>
        <taxon>Bacillati</taxon>
        <taxon>Actinomycetota</taxon>
        <taxon>Actinomycetes</taxon>
        <taxon>Kitasatosporales</taxon>
        <taxon>Streptomycetaceae</taxon>
        <taxon>Streptomyces</taxon>
    </lineage>
</organism>
<evidence type="ECO:0000259" key="1">
    <source>
        <dbReference type="Pfam" id="PF01590"/>
    </source>
</evidence>
<dbReference type="SUPFAM" id="SSF55781">
    <property type="entry name" value="GAF domain-like"/>
    <property type="match status" value="1"/>
</dbReference>
<dbReference type="RefSeq" id="WP_007495340.1">
    <property type="nucleotide sequence ID" value="NZ_AGBF01000035.1"/>
</dbReference>
<dbReference type="PATRIC" id="fig|700597.3.peg.2727"/>
<sequence length="179" mass="19470">MTSDHRDLVLATLSQNPAVIRTRRELLARHGVTGEADASFDDIADRLAAETGFPYAMVNFTLERQHFAGLHNPPADSGLSIVGRDMDPRHGWCPHVVDRELGLPLHDVHASRLYSGNPVVDAIGITAYYGEPLIHPDTGTVLGTVCVIDQRVHELTESDGLMAIVEKAAAETMANILSR</sequence>
<proteinExistence type="predicted"/>
<keyword evidence="3" id="KW-1185">Reference proteome</keyword>
<gene>
    <name evidence="2" type="ORF">SZN_13911</name>
</gene>
<dbReference type="OrthoDB" id="9150152at2"/>